<gene>
    <name evidence="1" type="ORF">TNCV_2071241</name>
</gene>
<evidence type="ECO:0000313" key="2">
    <source>
        <dbReference type="Proteomes" id="UP000887159"/>
    </source>
</evidence>
<dbReference type="Proteomes" id="UP000887159">
    <property type="component" value="Unassembled WGS sequence"/>
</dbReference>
<comment type="caution">
    <text evidence="1">The sequence shown here is derived from an EMBL/GenBank/DDBJ whole genome shotgun (WGS) entry which is preliminary data.</text>
</comment>
<dbReference type="AlphaFoldDB" id="A0A8X6W3L1"/>
<reference evidence="1" key="1">
    <citation type="submission" date="2020-08" db="EMBL/GenBank/DDBJ databases">
        <title>Multicomponent nature underlies the extraordinary mechanical properties of spider dragline silk.</title>
        <authorList>
            <person name="Kono N."/>
            <person name="Nakamura H."/>
            <person name="Mori M."/>
            <person name="Yoshida Y."/>
            <person name="Ohtoshi R."/>
            <person name="Malay A.D."/>
            <person name="Moran D.A.P."/>
            <person name="Tomita M."/>
            <person name="Numata K."/>
            <person name="Arakawa K."/>
        </authorList>
    </citation>
    <scope>NUCLEOTIDE SEQUENCE</scope>
</reference>
<dbReference type="EMBL" id="BMAU01021379">
    <property type="protein sequence ID" value="GFY27504.1"/>
    <property type="molecule type" value="Genomic_DNA"/>
</dbReference>
<evidence type="ECO:0000313" key="1">
    <source>
        <dbReference type="EMBL" id="GFY27504.1"/>
    </source>
</evidence>
<protein>
    <submittedName>
        <fullName evidence="1">Uncharacterized protein</fullName>
    </submittedName>
</protein>
<sequence>MNKRNRTLDQLTFLIELACQLIDGYPQEKKKGRPASFKAKECIVPDNVSLASVVSKMVFNCRTFRKCSRKEQEDPLQFRQVGIPSVFHFFIAVHIKKTQMESTIYPQPPGVLAVAKETRSRRELWSQLSRRVAEICLTKLLTTFQSFSLAERRFSAAKNLITKKKGNRDYKRVLGEICGGYSQTLRWT</sequence>
<accession>A0A8X6W3L1</accession>
<keyword evidence="2" id="KW-1185">Reference proteome</keyword>
<organism evidence="1 2">
    <name type="scientific">Trichonephila clavipes</name>
    <name type="common">Golden silk orbweaver</name>
    <name type="synonym">Nephila clavipes</name>
    <dbReference type="NCBI Taxonomy" id="2585209"/>
    <lineage>
        <taxon>Eukaryota</taxon>
        <taxon>Metazoa</taxon>
        <taxon>Ecdysozoa</taxon>
        <taxon>Arthropoda</taxon>
        <taxon>Chelicerata</taxon>
        <taxon>Arachnida</taxon>
        <taxon>Araneae</taxon>
        <taxon>Araneomorphae</taxon>
        <taxon>Entelegynae</taxon>
        <taxon>Araneoidea</taxon>
        <taxon>Nephilidae</taxon>
        <taxon>Trichonephila</taxon>
    </lineage>
</organism>
<proteinExistence type="predicted"/>
<name>A0A8X6W3L1_TRICX</name>